<evidence type="ECO:0000256" key="1">
    <source>
        <dbReference type="ARBA" id="ARBA00001946"/>
    </source>
</evidence>
<dbReference type="InterPro" id="IPR029017">
    <property type="entry name" value="Enolase-like_N"/>
</dbReference>
<accession>A0A381YM84</accession>
<name>A0A381YM84_9ZZZZ</name>
<dbReference type="Pfam" id="PF13378">
    <property type="entry name" value="MR_MLE_C"/>
    <property type="match status" value="1"/>
</dbReference>
<dbReference type="SUPFAM" id="SSF51604">
    <property type="entry name" value="Enolase C-terminal domain-like"/>
    <property type="match status" value="1"/>
</dbReference>
<dbReference type="Gene3D" id="3.20.20.120">
    <property type="entry name" value="Enolase-like C-terminal domain"/>
    <property type="match status" value="1"/>
</dbReference>
<evidence type="ECO:0000259" key="4">
    <source>
        <dbReference type="SMART" id="SM00922"/>
    </source>
</evidence>
<dbReference type="InterPro" id="IPR013342">
    <property type="entry name" value="Mandelate_racemase_C"/>
</dbReference>
<keyword evidence="3" id="KW-0460">Magnesium</keyword>
<protein>
    <recommendedName>
        <fullName evidence="4">Mandelate racemase/muconate lactonizing enzyme C-terminal domain-containing protein</fullName>
    </recommendedName>
</protein>
<dbReference type="Pfam" id="PF02746">
    <property type="entry name" value="MR_MLE_N"/>
    <property type="match status" value="1"/>
</dbReference>
<comment type="cofactor">
    <cofactor evidence="1">
        <name>Mg(2+)</name>
        <dbReference type="ChEBI" id="CHEBI:18420"/>
    </cofactor>
</comment>
<dbReference type="GO" id="GO:0016052">
    <property type="term" value="P:carbohydrate catabolic process"/>
    <property type="evidence" value="ECO:0007669"/>
    <property type="project" value="TreeGrafter"/>
</dbReference>
<reference evidence="5" key="1">
    <citation type="submission" date="2018-05" db="EMBL/GenBank/DDBJ databases">
        <authorList>
            <person name="Lanie J.A."/>
            <person name="Ng W.-L."/>
            <person name="Kazmierczak K.M."/>
            <person name="Andrzejewski T.M."/>
            <person name="Davidsen T.M."/>
            <person name="Wayne K.J."/>
            <person name="Tettelin H."/>
            <person name="Glass J.I."/>
            <person name="Rusch D."/>
            <person name="Podicherti R."/>
            <person name="Tsui H.-C.T."/>
            <person name="Winkler M.E."/>
        </authorList>
    </citation>
    <scope>NUCLEOTIDE SEQUENCE</scope>
</reference>
<dbReference type="Gene3D" id="3.30.390.10">
    <property type="entry name" value="Enolase-like, N-terminal domain"/>
    <property type="match status" value="1"/>
</dbReference>
<dbReference type="InterPro" id="IPR029065">
    <property type="entry name" value="Enolase_C-like"/>
</dbReference>
<evidence type="ECO:0000313" key="5">
    <source>
        <dbReference type="EMBL" id="SVA77617.1"/>
    </source>
</evidence>
<dbReference type="SFLD" id="SFLDG00179">
    <property type="entry name" value="mandelate_racemase"/>
    <property type="match status" value="1"/>
</dbReference>
<dbReference type="InterPro" id="IPR036849">
    <property type="entry name" value="Enolase-like_C_sf"/>
</dbReference>
<dbReference type="InterPro" id="IPR046945">
    <property type="entry name" value="RHMD-like"/>
</dbReference>
<dbReference type="SUPFAM" id="SSF54826">
    <property type="entry name" value="Enolase N-terminal domain-like"/>
    <property type="match status" value="1"/>
</dbReference>
<dbReference type="PANTHER" id="PTHR13794:SF58">
    <property type="entry name" value="MITOCHONDRIAL ENOLASE SUPERFAMILY MEMBER 1"/>
    <property type="match status" value="1"/>
</dbReference>
<dbReference type="SFLD" id="SFLDS00001">
    <property type="entry name" value="Enolase"/>
    <property type="match status" value="1"/>
</dbReference>
<organism evidence="5">
    <name type="scientific">marine metagenome</name>
    <dbReference type="NCBI Taxonomy" id="408172"/>
    <lineage>
        <taxon>unclassified sequences</taxon>
        <taxon>metagenomes</taxon>
        <taxon>ecological metagenomes</taxon>
    </lineage>
</organism>
<gene>
    <name evidence="5" type="ORF">METZ01_LOCUS130471</name>
</gene>
<dbReference type="InterPro" id="IPR013341">
    <property type="entry name" value="Mandelate_racemase_N_dom"/>
</dbReference>
<evidence type="ECO:0000256" key="3">
    <source>
        <dbReference type="ARBA" id="ARBA00022842"/>
    </source>
</evidence>
<dbReference type="GO" id="GO:0016836">
    <property type="term" value="F:hydro-lyase activity"/>
    <property type="evidence" value="ECO:0007669"/>
    <property type="project" value="TreeGrafter"/>
</dbReference>
<keyword evidence="2" id="KW-0479">Metal-binding</keyword>
<dbReference type="SMART" id="SM00922">
    <property type="entry name" value="MR_MLE"/>
    <property type="match status" value="1"/>
</dbReference>
<dbReference type="PANTHER" id="PTHR13794">
    <property type="entry name" value="ENOLASE SUPERFAMILY, MANDELATE RACEMASE"/>
    <property type="match status" value="1"/>
</dbReference>
<sequence>MKITSVRAVYPKYKNTIPSWRTHLWQVVVRIETDTGQTGWGFGGGGKASVEIINGHFSEILVGRQLNSTSDISEIWDYLYVESIPYGRKGIAIMALSGVDLSLYDALGKAEKKPVAKLLNPTNKQTVRCYATGPDTNWYAEMGFTAQKIPHRWTGKHSTETAVSVTEAARGALGSKAEVMLDVYMSWDTDVTVHMNTALKHVGIHWFEDVLTPDDLEELGRLRQKIHPVNMAGGEHEFTALGFAEISRNRSYDIWQPDITWCGGITAGLRIVEMAIADKTVVVPHRGGEPWGLHFIAASECEDFAELVMGTRFSEQDNLWIGSPEQENGHIQVTDAPGFGVKPNENLL</sequence>
<dbReference type="AlphaFoldDB" id="A0A381YM84"/>
<dbReference type="EMBL" id="UINC01018471">
    <property type="protein sequence ID" value="SVA77617.1"/>
    <property type="molecule type" value="Genomic_DNA"/>
</dbReference>
<evidence type="ECO:0000256" key="2">
    <source>
        <dbReference type="ARBA" id="ARBA00022723"/>
    </source>
</evidence>
<dbReference type="GO" id="GO:0000287">
    <property type="term" value="F:magnesium ion binding"/>
    <property type="evidence" value="ECO:0007669"/>
    <property type="project" value="TreeGrafter"/>
</dbReference>
<feature type="domain" description="Mandelate racemase/muconate lactonizing enzyme C-terminal" evidence="4">
    <location>
        <begin position="134"/>
        <end position="229"/>
    </location>
</feature>
<proteinExistence type="predicted"/>